<dbReference type="EC" id="1.3.1.76" evidence="2"/>
<reference evidence="8 9" key="1">
    <citation type="submission" date="2018-06" db="EMBL/GenBank/DDBJ databases">
        <title>Genomic Encyclopedia of Archaeal and Bacterial Type Strains, Phase II (KMG-II): from individual species to whole genera.</title>
        <authorList>
            <person name="Goeker M."/>
        </authorList>
    </citation>
    <scope>NUCLEOTIDE SEQUENCE [LARGE SCALE GENOMIC DNA]</scope>
    <source>
        <strain evidence="8 9">KACC 16626</strain>
    </source>
</reference>
<dbReference type="UniPathway" id="UPA00262">
    <property type="reaction ID" value="UER00222"/>
</dbReference>
<comment type="catalytic activity">
    <reaction evidence="6">
        <text>precorrin-2 + NAD(+) = sirohydrochlorin + NADH + 2 H(+)</text>
        <dbReference type="Rhea" id="RHEA:15613"/>
        <dbReference type="ChEBI" id="CHEBI:15378"/>
        <dbReference type="ChEBI" id="CHEBI:57540"/>
        <dbReference type="ChEBI" id="CHEBI:57945"/>
        <dbReference type="ChEBI" id="CHEBI:58351"/>
        <dbReference type="ChEBI" id="CHEBI:58827"/>
        <dbReference type="EC" id="1.3.1.76"/>
    </reaction>
</comment>
<dbReference type="PANTHER" id="PTHR35330:SF1">
    <property type="entry name" value="SIROHEME BIOSYNTHESIS PROTEIN MET8"/>
    <property type="match status" value="1"/>
</dbReference>
<dbReference type="SUPFAM" id="SSF75615">
    <property type="entry name" value="Siroheme synthase middle domains-like"/>
    <property type="match status" value="1"/>
</dbReference>
<dbReference type="PANTHER" id="PTHR35330">
    <property type="entry name" value="SIROHEME BIOSYNTHESIS PROTEIN MET8"/>
    <property type="match status" value="1"/>
</dbReference>
<dbReference type="GO" id="GO:0004325">
    <property type="term" value="F:ferrochelatase activity"/>
    <property type="evidence" value="ECO:0007669"/>
    <property type="project" value="InterPro"/>
</dbReference>
<dbReference type="NCBIfam" id="NF005222">
    <property type="entry name" value="PRK06718.1"/>
    <property type="match status" value="1"/>
</dbReference>
<proteinExistence type="predicted"/>
<dbReference type="InterPro" id="IPR036291">
    <property type="entry name" value="NAD(P)-bd_dom_sf"/>
</dbReference>
<evidence type="ECO:0000313" key="9">
    <source>
        <dbReference type="Proteomes" id="UP000247416"/>
    </source>
</evidence>
<organism evidence="8 9">
    <name type="scientific">Ureibacillus chungkukjangi</name>
    <dbReference type="NCBI Taxonomy" id="1202712"/>
    <lineage>
        <taxon>Bacteria</taxon>
        <taxon>Bacillati</taxon>
        <taxon>Bacillota</taxon>
        <taxon>Bacilli</taxon>
        <taxon>Bacillales</taxon>
        <taxon>Caryophanaceae</taxon>
        <taxon>Ureibacillus</taxon>
    </lineage>
</organism>
<dbReference type="InterPro" id="IPR028161">
    <property type="entry name" value="Met8-like"/>
</dbReference>
<accession>A0A318TXT7</accession>
<evidence type="ECO:0000256" key="5">
    <source>
        <dbReference type="ARBA" id="ARBA00023244"/>
    </source>
</evidence>
<dbReference type="GO" id="GO:0019354">
    <property type="term" value="P:siroheme biosynthetic process"/>
    <property type="evidence" value="ECO:0007669"/>
    <property type="project" value="UniProtKB-UniPathway"/>
</dbReference>
<dbReference type="InterPro" id="IPR006367">
    <property type="entry name" value="Sirohaem_synthase_N"/>
</dbReference>
<dbReference type="Pfam" id="PF14824">
    <property type="entry name" value="Sirohm_synth_M"/>
    <property type="match status" value="1"/>
</dbReference>
<evidence type="ECO:0000256" key="2">
    <source>
        <dbReference type="ARBA" id="ARBA00012400"/>
    </source>
</evidence>
<evidence type="ECO:0000313" key="8">
    <source>
        <dbReference type="EMBL" id="PYF09103.1"/>
    </source>
</evidence>
<comment type="caution">
    <text evidence="8">The sequence shown here is derived from an EMBL/GenBank/DDBJ whole genome shotgun (WGS) entry which is preliminary data.</text>
</comment>
<dbReference type="AlphaFoldDB" id="A0A318TXT7"/>
<name>A0A318TXT7_9BACL</name>
<dbReference type="Pfam" id="PF22440">
    <property type="entry name" value="SirC_C"/>
    <property type="match status" value="1"/>
</dbReference>
<dbReference type="Pfam" id="PF13241">
    <property type="entry name" value="NAD_binding_7"/>
    <property type="match status" value="1"/>
</dbReference>
<evidence type="ECO:0000256" key="3">
    <source>
        <dbReference type="ARBA" id="ARBA00023002"/>
    </source>
</evidence>
<evidence type="ECO:0000259" key="7">
    <source>
        <dbReference type="Pfam" id="PF14824"/>
    </source>
</evidence>
<dbReference type="Gene3D" id="3.40.50.720">
    <property type="entry name" value="NAD(P)-binding Rossmann-like Domain"/>
    <property type="match status" value="1"/>
</dbReference>
<dbReference type="InterPro" id="IPR042518">
    <property type="entry name" value="SirC_C"/>
</dbReference>
<sequence>MYPVMLDLENKRVLIVGGGEVASKKAKMLLGQGAKIVVVSPTLTQTLYTYVVNGDVEWVEREFKTSDTKHVFLVIVATNNRRVNALVKESCDGNQLVNVVDSPNDSNFYNMAYLERGKLKIAISTEGASPLLAKQIKQDLNMFFDESYEEYLNFLLTAREKIKLLINDEGRKYELLQELLQEKLRKDVEERERFLSNI</sequence>
<dbReference type="NCBIfam" id="TIGR01470">
    <property type="entry name" value="cysG_Nterm"/>
    <property type="match status" value="1"/>
</dbReference>
<dbReference type="InterPro" id="IPR028281">
    <property type="entry name" value="Sirohaem_synthase_central"/>
</dbReference>
<dbReference type="GO" id="GO:0043115">
    <property type="term" value="F:precorrin-2 dehydrogenase activity"/>
    <property type="evidence" value="ECO:0007669"/>
    <property type="project" value="UniProtKB-EC"/>
</dbReference>
<evidence type="ECO:0000256" key="6">
    <source>
        <dbReference type="ARBA" id="ARBA00047561"/>
    </source>
</evidence>
<dbReference type="Proteomes" id="UP000247416">
    <property type="component" value="Unassembled WGS sequence"/>
</dbReference>
<keyword evidence="4" id="KW-0520">NAD</keyword>
<keyword evidence="5" id="KW-0627">Porphyrin biosynthesis</keyword>
<keyword evidence="3" id="KW-0560">Oxidoreductase</keyword>
<evidence type="ECO:0000256" key="1">
    <source>
        <dbReference type="ARBA" id="ARBA00005010"/>
    </source>
</evidence>
<protein>
    <recommendedName>
        <fullName evidence="2">precorrin-2 dehydrogenase</fullName>
        <ecNumber evidence="2">1.3.1.76</ecNumber>
    </recommendedName>
</protein>
<dbReference type="RefSeq" id="WP_181417923.1">
    <property type="nucleotide sequence ID" value="NZ_PYWJ01000019.1"/>
</dbReference>
<dbReference type="EMBL" id="QJTJ01000001">
    <property type="protein sequence ID" value="PYF09103.1"/>
    <property type="molecule type" value="Genomic_DNA"/>
</dbReference>
<evidence type="ECO:0000256" key="4">
    <source>
        <dbReference type="ARBA" id="ARBA00023027"/>
    </source>
</evidence>
<feature type="domain" description="Siroheme synthase central" evidence="7">
    <location>
        <begin position="116"/>
        <end position="140"/>
    </location>
</feature>
<comment type="pathway">
    <text evidence="1">Porphyrin-containing compound metabolism; siroheme biosynthesis; sirohydrochlorin from precorrin-2: step 1/1.</text>
</comment>
<gene>
    <name evidence="8" type="ORF">BJ095_101330</name>
</gene>
<dbReference type="Gene3D" id="1.10.8.610">
    <property type="entry name" value="SirC, precorrin-2 dehydrogenase, C-terminal helical domain-like"/>
    <property type="match status" value="1"/>
</dbReference>
<dbReference type="SUPFAM" id="SSF51735">
    <property type="entry name" value="NAD(P)-binding Rossmann-fold domains"/>
    <property type="match status" value="1"/>
</dbReference>
<keyword evidence="9" id="KW-1185">Reference proteome</keyword>